<dbReference type="InterPro" id="IPR032675">
    <property type="entry name" value="LRR_dom_sf"/>
</dbReference>
<organism evidence="2 3">
    <name type="scientific">Pyrrhoderma noxium</name>
    <dbReference type="NCBI Taxonomy" id="2282107"/>
    <lineage>
        <taxon>Eukaryota</taxon>
        <taxon>Fungi</taxon>
        <taxon>Dikarya</taxon>
        <taxon>Basidiomycota</taxon>
        <taxon>Agaricomycotina</taxon>
        <taxon>Agaricomycetes</taxon>
        <taxon>Hymenochaetales</taxon>
        <taxon>Hymenochaetaceae</taxon>
        <taxon>Pyrrhoderma</taxon>
    </lineage>
</organism>
<feature type="domain" description="F-box" evidence="1">
    <location>
        <begin position="49"/>
        <end position="94"/>
    </location>
</feature>
<keyword evidence="3" id="KW-1185">Reference proteome</keyword>
<protein>
    <recommendedName>
        <fullName evidence="1">F-box domain-containing protein</fullName>
    </recommendedName>
</protein>
<dbReference type="InterPro" id="IPR001810">
    <property type="entry name" value="F-box_dom"/>
</dbReference>
<evidence type="ECO:0000313" key="3">
    <source>
        <dbReference type="Proteomes" id="UP000217199"/>
    </source>
</evidence>
<name>A0A286UUW1_9AGAM</name>
<proteinExistence type="predicted"/>
<dbReference type="AlphaFoldDB" id="A0A286UUW1"/>
<dbReference type="InterPro" id="IPR036047">
    <property type="entry name" value="F-box-like_dom_sf"/>
</dbReference>
<sequence length="605" mass="68959">MSTQVHSVAQFQEAEKLLHTPCIHEDSDISPVQPLTFDRVSGSPYISSSFPWFRLPIELIAHVVKYLDTEELAALALVDRDCLQLARSVQFATIRFSFSENSVRLIMHLCKEVISRLESKEDGNTGHRFIGPCVRRLIVACDRRRVERTTNLSYGSVNKASSLAKAWELYQTCLSYIEQCITSAFPNLELFRYVDLIPLRWSLLSALSQARIKHLLLDHFAIERGDKGNDFPDASLGALDWASVQTLRINLVGENQNMADTLSIVRHLFKSIASSCSTLIVEGLQLNSVEAEFLSGIFWPQLRRLGIKHNNSLRNLSVRSFFAAGASSMPSLQTLWVDCIDSPTLLKLGHISSLNKLIIEDISMISRDVQLDFLSSNSQLKFLSFTFPIKQSTILDKLLPTLVVSKFTSLTVLRLTSASTRFSRRALTAIGLLNSLEKLWLSAGSQTGWRYDWFIDHDTIQNALRHLKNLSDLAFTRESYHCEEYRNHADEQVSKAYYSTPILPPGVSENSVLSKKDAYILSNLVMYSFMKRTSYIWEKWHRTQMLRLAAKYVAMFPKLNFLYLGEYPMSVINEWQGAVSTRRAVNMTEERDLCLELLDEKWGRL</sequence>
<dbReference type="PROSITE" id="PS50181">
    <property type="entry name" value="FBOX"/>
    <property type="match status" value="1"/>
</dbReference>
<comment type="caution">
    <text evidence="2">The sequence shown here is derived from an EMBL/GenBank/DDBJ whole genome shotgun (WGS) entry which is preliminary data.</text>
</comment>
<dbReference type="Pfam" id="PF00646">
    <property type="entry name" value="F-box"/>
    <property type="match status" value="1"/>
</dbReference>
<evidence type="ECO:0000259" key="1">
    <source>
        <dbReference type="PROSITE" id="PS50181"/>
    </source>
</evidence>
<dbReference type="InParanoid" id="A0A286UUW1"/>
<dbReference type="Proteomes" id="UP000217199">
    <property type="component" value="Unassembled WGS sequence"/>
</dbReference>
<dbReference type="EMBL" id="NBII01000001">
    <property type="protein sequence ID" value="PAV23368.1"/>
    <property type="molecule type" value="Genomic_DNA"/>
</dbReference>
<gene>
    <name evidence="2" type="ORF">PNOK_0043600</name>
</gene>
<dbReference type="OrthoDB" id="3257981at2759"/>
<evidence type="ECO:0000313" key="2">
    <source>
        <dbReference type="EMBL" id="PAV23368.1"/>
    </source>
</evidence>
<accession>A0A286UUW1</accession>
<dbReference type="SUPFAM" id="SSF52047">
    <property type="entry name" value="RNI-like"/>
    <property type="match status" value="1"/>
</dbReference>
<dbReference type="SUPFAM" id="SSF81383">
    <property type="entry name" value="F-box domain"/>
    <property type="match status" value="1"/>
</dbReference>
<reference evidence="2 3" key="1">
    <citation type="journal article" date="2017" name="Mol. Ecol.">
        <title>Comparative and population genomic landscape of Phellinus noxius: A hypervariable fungus causing root rot in trees.</title>
        <authorList>
            <person name="Chung C.L."/>
            <person name="Lee T.J."/>
            <person name="Akiba M."/>
            <person name="Lee H.H."/>
            <person name="Kuo T.H."/>
            <person name="Liu D."/>
            <person name="Ke H.M."/>
            <person name="Yokoi T."/>
            <person name="Roa M.B."/>
            <person name="Lu M.J."/>
            <person name="Chang Y.Y."/>
            <person name="Ann P.J."/>
            <person name="Tsai J.N."/>
            <person name="Chen C.Y."/>
            <person name="Tzean S.S."/>
            <person name="Ota Y."/>
            <person name="Hattori T."/>
            <person name="Sahashi N."/>
            <person name="Liou R.F."/>
            <person name="Kikuchi T."/>
            <person name="Tsai I.J."/>
        </authorList>
    </citation>
    <scope>NUCLEOTIDE SEQUENCE [LARGE SCALE GENOMIC DNA]</scope>
    <source>
        <strain evidence="2 3">FFPRI411160</strain>
    </source>
</reference>
<dbReference type="Gene3D" id="3.80.10.10">
    <property type="entry name" value="Ribonuclease Inhibitor"/>
    <property type="match status" value="1"/>
</dbReference>